<evidence type="ECO:0000256" key="5">
    <source>
        <dbReference type="ARBA" id="ARBA00022741"/>
    </source>
</evidence>
<dbReference type="PANTHER" id="PTHR43442:SF3">
    <property type="entry name" value="GLUCONOKINASE-RELATED"/>
    <property type="match status" value="1"/>
</dbReference>
<evidence type="ECO:0000256" key="1">
    <source>
        <dbReference type="ARBA" id="ARBA00004761"/>
    </source>
</evidence>
<dbReference type="EMBL" id="CP026604">
    <property type="protein sequence ID" value="AWB66099.1"/>
    <property type="molecule type" value="Genomic_DNA"/>
</dbReference>
<keyword evidence="6 10" id="KW-0418">Kinase</keyword>
<evidence type="ECO:0000313" key="11">
    <source>
        <dbReference type="EMBL" id="AWB66099.1"/>
    </source>
</evidence>
<evidence type="ECO:0000256" key="10">
    <source>
        <dbReference type="RuleBase" id="RU363066"/>
    </source>
</evidence>
<evidence type="ECO:0000313" key="12">
    <source>
        <dbReference type="Proteomes" id="UP000244441"/>
    </source>
</evidence>
<accession>A0A2S0VPH4</accession>
<dbReference type="CDD" id="cd02021">
    <property type="entry name" value="GntK"/>
    <property type="match status" value="1"/>
</dbReference>
<dbReference type="RefSeq" id="WP_108602170.1">
    <property type="nucleotide sequence ID" value="NZ_CP026604.1"/>
</dbReference>
<keyword evidence="8" id="KW-0311">Gluconate utilization</keyword>
<dbReference type="InterPro" id="IPR006001">
    <property type="entry name" value="Therm_gnt_kin"/>
</dbReference>
<evidence type="ECO:0000256" key="8">
    <source>
        <dbReference type="ARBA" id="ARBA00023064"/>
    </source>
</evidence>
<protein>
    <recommendedName>
        <fullName evidence="3 10">Gluconokinase</fullName>
        <ecNumber evidence="3 10">2.7.1.12</ecNumber>
    </recommendedName>
</protein>
<reference evidence="11 12" key="1">
    <citation type="submission" date="2018-01" db="EMBL/GenBank/DDBJ databases">
        <title>Genome sequence of a Cantenovulum-like bacteria.</title>
        <authorList>
            <person name="Tan W.R."/>
            <person name="Lau N.-S."/>
            <person name="Go F."/>
            <person name="Amirul A.-A.A."/>
        </authorList>
    </citation>
    <scope>NUCLEOTIDE SEQUENCE [LARGE SCALE GENOMIC DNA]</scope>
    <source>
        <strain evidence="11 12">CCB-QB4</strain>
    </source>
</reference>
<proteinExistence type="inferred from homology"/>
<comment type="pathway">
    <text evidence="1">Carbohydrate acid metabolism.</text>
</comment>
<name>A0A2S0VPH4_9ALTE</name>
<dbReference type="OrthoDB" id="9795716at2"/>
<evidence type="ECO:0000256" key="2">
    <source>
        <dbReference type="ARBA" id="ARBA00008420"/>
    </source>
</evidence>
<evidence type="ECO:0000256" key="3">
    <source>
        <dbReference type="ARBA" id="ARBA00012054"/>
    </source>
</evidence>
<comment type="catalytic activity">
    <reaction evidence="9 10">
        <text>D-gluconate + ATP = 6-phospho-D-gluconate + ADP + H(+)</text>
        <dbReference type="Rhea" id="RHEA:19433"/>
        <dbReference type="ChEBI" id="CHEBI:15378"/>
        <dbReference type="ChEBI" id="CHEBI:18391"/>
        <dbReference type="ChEBI" id="CHEBI:30616"/>
        <dbReference type="ChEBI" id="CHEBI:58759"/>
        <dbReference type="ChEBI" id="CHEBI:456216"/>
        <dbReference type="EC" id="2.7.1.12"/>
    </reaction>
</comment>
<dbReference type="NCBIfam" id="TIGR01313">
    <property type="entry name" value="therm_gnt_kin"/>
    <property type="match status" value="1"/>
</dbReference>
<evidence type="ECO:0000256" key="7">
    <source>
        <dbReference type="ARBA" id="ARBA00022840"/>
    </source>
</evidence>
<keyword evidence="5 10" id="KW-0547">Nucleotide-binding</keyword>
<evidence type="ECO:0000256" key="9">
    <source>
        <dbReference type="ARBA" id="ARBA00048090"/>
    </source>
</evidence>
<dbReference type="SUPFAM" id="SSF52540">
    <property type="entry name" value="P-loop containing nucleoside triphosphate hydrolases"/>
    <property type="match status" value="1"/>
</dbReference>
<keyword evidence="4 10" id="KW-0808">Transferase</keyword>
<gene>
    <name evidence="11" type="ORF">C2869_06430</name>
</gene>
<dbReference type="GO" id="GO:0005524">
    <property type="term" value="F:ATP binding"/>
    <property type="evidence" value="ECO:0007669"/>
    <property type="project" value="UniProtKB-KW"/>
</dbReference>
<evidence type="ECO:0000256" key="6">
    <source>
        <dbReference type="ARBA" id="ARBA00022777"/>
    </source>
</evidence>
<keyword evidence="12" id="KW-1185">Reference proteome</keyword>
<dbReference type="Pfam" id="PF01202">
    <property type="entry name" value="SKI"/>
    <property type="match status" value="1"/>
</dbReference>
<dbReference type="EC" id="2.7.1.12" evidence="3 10"/>
<dbReference type="GO" id="GO:0046316">
    <property type="term" value="F:gluconokinase activity"/>
    <property type="evidence" value="ECO:0007669"/>
    <property type="project" value="UniProtKB-EC"/>
</dbReference>
<dbReference type="KEGG" id="cate:C2869_06430"/>
<dbReference type="InterPro" id="IPR031322">
    <property type="entry name" value="Shikimate/glucono_kinase"/>
</dbReference>
<comment type="similarity">
    <text evidence="2 10">Belongs to the gluconokinase GntK/GntV family.</text>
</comment>
<sequence>MIYVVMGVSGCGKSTVGQMLAEQLNVAFYDADDFHPKANVAKMTAGMPLNDEDRWPWLQSLADNMAQWQRDGGAVLACSALKQSYRDLLASVDSQVVQFIYLQGSFATLLARLKGRKGHFMQADLLQSQLDTLEEPASAITVSIDQPVDELVSDILKAL</sequence>
<keyword evidence="7 10" id="KW-0067">ATP-binding</keyword>
<dbReference type="InterPro" id="IPR027417">
    <property type="entry name" value="P-loop_NTPase"/>
</dbReference>
<dbReference type="GO" id="GO:0019521">
    <property type="term" value="P:D-gluconate metabolic process"/>
    <property type="evidence" value="ECO:0007669"/>
    <property type="project" value="UniProtKB-KW"/>
</dbReference>
<organism evidence="11 12">
    <name type="scientific">Saccharobesus litoralis</name>
    <dbReference type="NCBI Taxonomy" id="2172099"/>
    <lineage>
        <taxon>Bacteria</taxon>
        <taxon>Pseudomonadati</taxon>
        <taxon>Pseudomonadota</taxon>
        <taxon>Gammaproteobacteria</taxon>
        <taxon>Alteromonadales</taxon>
        <taxon>Alteromonadaceae</taxon>
        <taxon>Saccharobesus</taxon>
    </lineage>
</organism>
<evidence type="ECO:0000256" key="4">
    <source>
        <dbReference type="ARBA" id="ARBA00022679"/>
    </source>
</evidence>
<dbReference type="Proteomes" id="UP000244441">
    <property type="component" value="Chromosome"/>
</dbReference>
<dbReference type="GO" id="GO:0005737">
    <property type="term" value="C:cytoplasm"/>
    <property type="evidence" value="ECO:0007669"/>
    <property type="project" value="TreeGrafter"/>
</dbReference>
<dbReference type="Gene3D" id="3.40.50.300">
    <property type="entry name" value="P-loop containing nucleotide triphosphate hydrolases"/>
    <property type="match status" value="1"/>
</dbReference>
<dbReference type="PANTHER" id="PTHR43442">
    <property type="entry name" value="GLUCONOKINASE-RELATED"/>
    <property type="match status" value="1"/>
</dbReference>
<dbReference type="AlphaFoldDB" id="A0A2S0VPH4"/>
<dbReference type="FunFam" id="3.40.50.300:FF:000522">
    <property type="entry name" value="Gluconokinase"/>
    <property type="match status" value="1"/>
</dbReference>